<dbReference type="Proteomes" id="UP000019132">
    <property type="component" value="Unassembled WGS sequence"/>
</dbReference>
<reference evidence="2" key="2">
    <citation type="submission" date="2010-04" db="EMBL/GenBank/DDBJ databases">
        <authorList>
            <person name="Buell R."/>
            <person name="Hamilton J."/>
            <person name="Hostetler J."/>
        </authorList>
    </citation>
    <scope>NUCLEOTIDE SEQUENCE [LARGE SCALE GENOMIC DNA]</scope>
    <source>
        <strain evidence="2">DAOM:BR144</strain>
    </source>
</reference>
<keyword evidence="2" id="KW-1185">Reference proteome</keyword>
<protein>
    <submittedName>
        <fullName evidence="1">Uncharacterized protein</fullName>
    </submittedName>
</protein>
<dbReference type="EnsemblProtists" id="PYU1_T008433">
    <property type="protein sequence ID" value="PYU1_T008433"/>
    <property type="gene ID" value="PYU1_G008417"/>
</dbReference>
<organism evidence="1 2">
    <name type="scientific">Globisporangium ultimum (strain ATCC 200006 / CBS 805.95 / DAOM BR144)</name>
    <name type="common">Pythium ultimum</name>
    <dbReference type="NCBI Taxonomy" id="431595"/>
    <lineage>
        <taxon>Eukaryota</taxon>
        <taxon>Sar</taxon>
        <taxon>Stramenopiles</taxon>
        <taxon>Oomycota</taxon>
        <taxon>Peronosporomycetes</taxon>
        <taxon>Pythiales</taxon>
        <taxon>Pythiaceae</taxon>
        <taxon>Globisporangium</taxon>
    </lineage>
</organism>
<evidence type="ECO:0000313" key="2">
    <source>
        <dbReference type="Proteomes" id="UP000019132"/>
    </source>
</evidence>
<dbReference type="VEuPathDB" id="FungiDB:PYU1_G008417"/>
<reference evidence="1" key="3">
    <citation type="submission" date="2015-02" db="UniProtKB">
        <authorList>
            <consortium name="EnsemblProtists"/>
        </authorList>
    </citation>
    <scope>IDENTIFICATION</scope>
    <source>
        <strain evidence="1">DAOM BR144</strain>
    </source>
</reference>
<dbReference type="InParanoid" id="K3WTY7"/>
<dbReference type="HOGENOM" id="CLU_2297302_0_0_1"/>
<dbReference type="EMBL" id="GL376613">
    <property type="status" value="NOT_ANNOTATED_CDS"/>
    <property type="molecule type" value="Genomic_DNA"/>
</dbReference>
<accession>K3WTY7</accession>
<evidence type="ECO:0000313" key="1">
    <source>
        <dbReference type="EnsemblProtists" id="PYU1_T008433"/>
    </source>
</evidence>
<proteinExistence type="predicted"/>
<dbReference type="AlphaFoldDB" id="K3WTY7"/>
<reference evidence="2" key="1">
    <citation type="journal article" date="2010" name="Genome Biol.">
        <title>Genome sequence of the necrotrophic plant pathogen Pythium ultimum reveals original pathogenicity mechanisms and effector repertoire.</title>
        <authorList>
            <person name="Levesque C.A."/>
            <person name="Brouwer H."/>
            <person name="Cano L."/>
            <person name="Hamilton J.P."/>
            <person name="Holt C."/>
            <person name="Huitema E."/>
            <person name="Raffaele S."/>
            <person name="Robideau G.P."/>
            <person name="Thines M."/>
            <person name="Win J."/>
            <person name="Zerillo M.M."/>
            <person name="Beakes G.W."/>
            <person name="Boore J.L."/>
            <person name="Busam D."/>
            <person name="Dumas B."/>
            <person name="Ferriera S."/>
            <person name="Fuerstenberg S.I."/>
            <person name="Gachon C.M."/>
            <person name="Gaulin E."/>
            <person name="Govers F."/>
            <person name="Grenville-Briggs L."/>
            <person name="Horner N."/>
            <person name="Hostetler J."/>
            <person name="Jiang R.H."/>
            <person name="Johnson J."/>
            <person name="Krajaejun T."/>
            <person name="Lin H."/>
            <person name="Meijer H.J."/>
            <person name="Moore B."/>
            <person name="Morris P."/>
            <person name="Phuntmart V."/>
            <person name="Puiu D."/>
            <person name="Shetty J."/>
            <person name="Stajich J.E."/>
            <person name="Tripathy S."/>
            <person name="Wawra S."/>
            <person name="van West P."/>
            <person name="Whitty B.R."/>
            <person name="Coutinho P.M."/>
            <person name="Henrissat B."/>
            <person name="Martin F."/>
            <person name="Thomas P.D."/>
            <person name="Tyler B.M."/>
            <person name="De Vries R.P."/>
            <person name="Kamoun S."/>
            <person name="Yandell M."/>
            <person name="Tisserat N."/>
            <person name="Buell C.R."/>
        </authorList>
    </citation>
    <scope>NUCLEOTIDE SEQUENCE</scope>
    <source>
        <strain evidence="2">DAOM:BR144</strain>
    </source>
</reference>
<name>K3WTY7_GLOUD</name>
<sequence>MLVPLPSIHIADKKDPLHCESKELAHMYAEDATGSVASGGITKLFLEADEDHAFSNVNKQVDARVSARGCCLVFDFCYNAVNWLALYFPFAHWSTLAQQMS</sequence>